<gene>
    <name evidence="1" type="ORF">GWI33_007209</name>
</gene>
<feature type="non-terminal residue" evidence="1">
    <location>
        <position position="1"/>
    </location>
</feature>
<comment type="caution">
    <text evidence="1">The sequence shown here is derived from an EMBL/GenBank/DDBJ whole genome shotgun (WGS) entry which is preliminary data.</text>
</comment>
<dbReference type="OrthoDB" id="431068at2759"/>
<name>A0A834IAG6_RHYFE</name>
<reference evidence="1" key="1">
    <citation type="submission" date="2020-08" db="EMBL/GenBank/DDBJ databases">
        <title>Genome sequencing and assembly of the red palm weevil Rhynchophorus ferrugineus.</title>
        <authorList>
            <person name="Dias G.B."/>
            <person name="Bergman C.M."/>
            <person name="Manee M."/>
        </authorList>
    </citation>
    <scope>NUCLEOTIDE SEQUENCE</scope>
    <source>
        <strain evidence="1">AA-2017</strain>
        <tissue evidence="1">Whole larva</tissue>
    </source>
</reference>
<evidence type="ECO:0000313" key="2">
    <source>
        <dbReference type="Proteomes" id="UP000625711"/>
    </source>
</evidence>
<dbReference type="AlphaFoldDB" id="A0A834IAG6"/>
<dbReference type="EMBL" id="JAACXV010001841">
    <property type="protein sequence ID" value="KAF7277460.1"/>
    <property type="molecule type" value="Genomic_DNA"/>
</dbReference>
<dbReference type="InterPro" id="IPR036397">
    <property type="entry name" value="RNaseH_sf"/>
</dbReference>
<dbReference type="Proteomes" id="UP000625711">
    <property type="component" value="Unassembled WGS sequence"/>
</dbReference>
<protein>
    <submittedName>
        <fullName evidence="1">Uncharacterized protein</fullName>
    </submittedName>
</protein>
<keyword evidence="2" id="KW-1185">Reference proteome</keyword>
<accession>A0A834IAG6</accession>
<sequence>MMTDGQLPIRQCLHPEAWRKQLDLPNYYNAFHDLRKEVAALLDRDEIPGSVSEMIECILFANHILQTKIK</sequence>
<evidence type="ECO:0000313" key="1">
    <source>
        <dbReference type="EMBL" id="KAF7277460.1"/>
    </source>
</evidence>
<dbReference type="Gene3D" id="3.30.420.10">
    <property type="entry name" value="Ribonuclease H-like superfamily/Ribonuclease H"/>
    <property type="match status" value="1"/>
</dbReference>
<dbReference type="GO" id="GO:0003676">
    <property type="term" value="F:nucleic acid binding"/>
    <property type="evidence" value="ECO:0007669"/>
    <property type="project" value="InterPro"/>
</dbReference>
<organism evidence="1 2">
    <name type="scientific">Rhynchophorus ferrugineus</name>
    <name type="common">Red palm weevil</name>
    <name type="synonym">Curculio ferrugineus</name>
    <dbReference type="NCBI Taxonomy" id="354439"/>
    <lineage>
        <taxon>Eukaryota</taxon>
        <taxon>Metazoa</taxon>
        <taxon>Ecdysozoa</taxon>
        <taxon>Arthropoda</taxon>
        <taxon>Hexapoda</taxon>
        <taxon>Insecta</taxon>
        <taxon>Pterygota</taxon>
        <taxon>Neoptera</taxon>
        <taxon>Endopterygota</taxon>
        <taxon>Coleoptera</taxon>
        <taxon>Polyphaga</taxon>
        <taxon>Cucujiformia</taxon>
        <taxon>Curculionidae</taxon>
        <taxon>Dryophthorinae</taxon>
        <taxon>Rhynchophorus</taxon>
    </lineage>
</organism>
<proteinExistence type="predicted"/>